<dbReference type="RefSeq" id="XP_067717688.1">
    <property type="nucleotide sequence ID" value="XM_067861587.1"/>
</dbReference>
<sequence>MFTANGEMPNVFDLVKRFVWSKFNIYKALRMLVSTIGFLANVILPYFLLSKFTKKTNASYHRQTYSYMPFMILDFEQVPVPTDELAGTEFAASAKKVEDINVLTSFNRYIAFMVSKVAMKAVYSTVHAAYSPAGYLEQLNKRDNAAAGYNVAGA</sequence>
<evidence type="ECO:0000256" key="1">
    <source>
        <dbReference type="SAM" id="Phobius"/>
    </source>
</evidence>
<gene>
    <name evidence="2" type="ORF">BcabD6B2_50540</name>
</gene>
<keyword evidence="3" id="KW-1185">Reference proteome</keyword>
<accession>A0AAV4LZT8</accession>
<keyword evidence="1" id="KW-0812">Transmembrane</keyword>
<dbReference type="GeneID" id="94197100"/>
<name>A0AAV4LZT8_BABCB</name>
<organism evidence="2 3">
    <name type="scientific">Babesia caballi</name>
    <dbReference type="NCBI Taxonomy" id="5871"/>
    <lineage>
        <taxon>Eukaryota</taxon>
        <taxon>Sar</taxon>
        <taxon>Alveolata</taxon>
        <taxon>Apicomplexa</taxon>
        <taxon>Aconoidasida</taxon>
        <taxon>Piroplasmida</taxon>
        <taxon>Babesiidae</taxon>
        <taxon>Babesia</taxon>
    </lineage>
</organism>
<protein>
    <submittedName>
        <fullName evidence="2">Skp1-related protein</fullName>
    </submittedName>
</protein>
<dbReference type="AlphaFoldDB" id="A0AAV4LZT8"/>
<reference evidence="2 3" key="1">
    <citation type="submission" date="2021-06" db="EMBL/GenBank/DDBJ databases">
        <title>Genome sequence of Babesia caballi.</title>
        <authorList>
            <person name="Yamagishi J."/>
            <person name="Kidaka T."/>
            <person name="Ochi A."/>
        </authorList>
    </citation>
    <scope>NUCLEOTIDE SEQUENCE [LARGE SCALE GENOMIC DNA]</scope>
    <source>
        <strain evidence="2">USDA-D6B2</strain>
    </source>
</reference>
<comment type="caution">
    <text evidence="2">The sequence shown here is derived from an EMBL/GenBank/DDBJ whole genome shotgun (WGS) entry which is preliminary data.</text>
</comment>
<dbReference type="Proteomes" id="UP001497744">
    <property type="component" value="Unassembled WGS sequence"/>
</dbReference>
<proteinExistence type="predicted"/>
<evidence type="ECO:0000313" key="2">
    <source>
        <dbReference type="EMBL" id="GIX65619.1"/>
    </source>
</evidence>
<keyword evidence="1" id="KW-1133">Transmembrane helix</keyword>
<feature type="transmembrane region" description="Helical" evidence="1">
    <location>
        <begin position="28"/>
        <end position="49"/>
    </location>
</feature>
<evidence type="ECO:0000313" key="3">
    <source>
        <dbReference type="Proteomes" id="UP001497744"/>
    </source>
</evidence>
<dbReference type="EMBL" id="BPLF01000005">
    <property type="protein sequence ID" value="GIX65619.1"/>
    <property type="molecule type" value="Genomic_DNA"/>
</dbReference>
<keyword evidence="1" id="KW-0472">Membrane</keyword>